<comment type="pathway">
    <text evidence="2">Cell wall biogenesis; peptidoglycan biosynthesis.</text>
</comment>
<dbReference type="InterPro" id="IPR012338">
    <property type="entry name" value="Beta-lactam/transpept-like"/>
</dbReference>
<evidence type="ECO:0000313" key="19">
    <source>
        <dbReference type="Proteomes" id="UP000266172"/>
    </source>
</evidence>
<protein>
    <recommendedName>
        <fullName evidence="4">serine-type D-Ala-D-Ala carboxypeptidase</fullName>
        <ecNumber evidence="4">3.4.16.4</ecNumber>
    </recommendedName>
</protein>
<evidence type="ECO:0000256" key="4">
    <source>
        <dbReference type="ARBA" id="ARBA00012448"/>
    </source>
</evidence>
<dbReference type="GO" id="GO:0006508">
    <property type="term" value="P:proteolysis"/>
    <property type="evidence" value="ECO:0007669"/>
    <property type="project" value="UniProtKB-KW"/>
</dbReference>
<accession>A0A395VC91</accession>
<keyword evidence="9" id="KW-0133">Cell shape</keyword>
<dbReference type="PRINTS" id="PR00725">
    <property type="entry name" value="DADACBPTASE1"/>
</dbReference>
<evidence type="ECO:0000256" key="10">
    <source>
        <dbReference type="ARBA" id="ARBA00022984"/>
    </source>
</evidence>
<feature type="chain" id="PRO_5017219755" description="serine-type D-Ala-D-Ala carboxypeptidase" evidence="16">
    <location>
        <begin position="22"/>
        <end position="386"/>
    </location>
</feature>
<dbReference type="PANTHER" id="PTHR21581:SF6">
    <property type="entry name" value="TRAFFICKING PROTEIN PARTICLE COMPLEX SUBUNIT 12"/>
    <property type="match status" value="1"/>
</dbReference>
<dbReference type="EC" id="3.4.16.4" evidence="4"/>
<feature type="active site" evidence="13">
    <location>
        <position position="120"/>
    </location>
</feature>
<dbReference type="Pfam" id="PF00768">
    <property type="entry name" value="Peptidase_S11"/>
    <property type="match status" value="1"/>
</dbReference>
<dbReference type="AlphaFoldDB" id="A0A395VC91"/>
<dbReference type="InterPro" id="IPR015956">
    <property type="entry name" value="Peniciliin-bd_prot_C_sf"/>
</dbReference>
<evidence type="ECO:0000256" key="8">
    <source>
        <dbReference type="ARBA" id="ARBA00022801"/>
    </source>
</evidence>
<dbReference type="GO" id="GO:0009252">
    <property type="term" value="P:peptidoglycan biosynthetic process"/>
    <property type="evidence" value="ECO:0007669"/>
    <property type="project" value="UniProtKB-UniPathway"/>
</dbReference>
<evidence type="ECO:0000256" key="11">
    <source>
        <dbReference type="ARBA" id="ARBA00023316"/>
    </source>
</evidence>
<proteinExistence type="inferred from homology"/>
<dbReference type="InterPro" id="IPR037167">
    <property type="entry name" value="Peptidase_S11_C_sf"/>
</dbReference>
<feature type="domain" description="Peptidase S11 D-Ala-D-Ala carboxypeptidase A C-terminal" evidence="17">
    <location>
        <begin position="283"/>
        <end position="370"/>
    </location>
</feature>
<evidence type="ECO:0000256" key="14">
    <source>
        <dbReference type="PIRSR" id="PIRSR618044-2"/>
    </source>
</evidence>
<keyword evidence="8" id="KW-0378">Hydrolase</keyword>
<dbReference type="SMART" id="SM00936">
    <property type="entry name" value="PBP5_C"/>
    <property type="match status" value="1"/>
</dbReference>
<evidence type="ECO:0000256" key="7">
    <source>
        <dbReference type="ARBA" id="ARBA00022729"/>
    </source>
</evidence>
<evidence type="ECO:0000313" key="18">
    <source>
        <dbReference type="EMBL" id="RGS41984.1"/>
    </source>
</evidence>
<dbReference type="GO" id="GO:0008360">
    <property type="term" value="P:regulation of cell shape"/>
    <property type="evidence" value="ECO:0007669"/>
    <property type="project" value="UniProtKB-KW"/>
</dbReference>
<name>A0A395VC91_9FIRM</name>
<dbReference type="InterPro" id="IPR001967">
    <property type="entry name" value="Peptidase_S11_N"/>
</dbReference>
<evidence type="ECO:0000256" key="2">
    <source>
        <dbReference type="ARBA" id="ARBA00004752"/>
    </source>
</evidence>
<evidence type="ECO:0000256" key="13">
    <source>
        <dbReference type="PIRSR" id="PIRSR618044-1"/>
    </source>
</evidence>
<dbReference type="EMBL" id="QRVL01000001">
    <property type="protein sequence ID" value="RGS41984.1"/>
    <property type="molecule type" value="Genomic_DNA"/>
</dbReference>
<keyword evidence="7 16" id="KW-0732">Signal</keyword>
<dbReference type="GO" id="GO:0009002">
    <property type="term" value="F:serine-type D-Ala-D-Ala carboxypeptidase activity"/>
    <property type="evidence" value="ECO:0007669"/>
    <property type="project" value="UniProtKB-EC"/>
</dbReference>
<evidence type="ECO:0000259" key="17">
    <source>
        <dbReference type="SMART" id="SM00936"/>
    </source>
</evidence>
<evidence type="ECO:0000256" key="3">
    <source>
        <dbReference type="ARBA" id="ARBA00007164"/>
    </source>
</evidence>
<feature type="active site" description="Acyl-ester intermediate" evidence="13">
    <location>
        <position position="60"/>
    </location>
</feature>
<dbReference type="InterPro" id="IPR012907">
    <property type="entry name" value="Peptidase_S11_C"/>
</dbReference>
<feature type="binding site" evidence="14">
    <location>
        <position position="230"/>
    </location>
    <ligand>
        <name>substrate</name>
    </ligand>
</feature>
<evidence type="ECO:0000256" key="6">
    <source>
        <dbReference type="ARBA" id="ARBA00022670"/>
    </source>
</evidence>
<dbReference type="Gene3D" id="2.60.410.10">
    <property type="entry name" value="D-Ala-D-Ala carboxypeptidase, C-terminal domain"/>
    <property type="match status" value="1"/>
</dbReference>
<dbReference type="PANTHER" id="PTHR21581">
    <property type="entry name" value="D-ALANYL-D-ALANINE CARBOXYPEPTIDASE"/>
    <property type="match status" value="1"/>
</dbReference>
<dbReference type="Pfam" id="PF07943">
    <property type="entry name" value="PBP5_C"/>
    <property type="match status" value="1"/>
</dbReference>
<dbReference type="GO" id="GO:0071555">
    <property type="term" value="P:cell wall organization"/>
    <property type="evidence" value="ECO:0007669"/>
    <property type="project" value="UniProtKB-KW"/>
</dbReference>
<organism evidence="18 19">
    <name type="scientific">Roseburia hominis</name>
    <dbReference type="NCBI Taxonomy" id="301301"/>
    <lineage>
        <taxon>Bacteria</taxon>
        <taxon>Bacillati</taxon>
        <taxon>Bacillota</taxon>
        <taxon>Clostridia</taxon>
        <taxon>Lachnospirales</taxon>
        <taxon>Lachnospiraceae</taxon>
        <taxon>Roseburia</taxon>
    </lineage>
</organism>
<comment type="caution">
    <text evidence="18">The sequence shown here is derived from an EMBL/GenBank/DDBJ whole genome shotgun (WGS) entry which is preliminary data.</text>
</comment>
<gene>
    <name evidence="18" type="ORF">DWX93_01195</name>
</gene>
<dbReference type="Proteomes" id="UP000266172">
    <property type="component" value="Unassembled WGS sequence"/>
</dbReference>
<dbReference type="SUPFAM" id="SSF69189">
    <property type="entry name" value="Penicillin-binding protein associated domain"/>
    <property type="match status" value="1"/>
</dbReference>
<sequence length="386" mass="42015">MKQFLSFLLCCTLTLSSPVLAAENSEADLSVSAPSVLLMEASTGTVVYEKNAHEIRHPASITKIMTLILIFDAIERGQISLTDTVTVSEYAASMGGSQVFLEPGETQTVETMIKCISVASANDACVAMAEYLCGSESEFVRQMNERARGLGMKDTTFVNCCGLDTEGHMTSAYDVALMSRELTVNHPEIHNYCTIWMENITHVTAKGSSEFGLTNTNKLIRQYEYATGLKTGSTSLAKYCVSATAEKDGLELIAVVMAAPDYKVRFADATTLLNYGFGKCRLYTDENTDALPDLPVTKGTETAVGLAYDSPFSYLSVKGEDLSDVKKEQILPETVTAPVRKGDVVGRVVYSAGGRELGSVNIRYTADVHAASYRDYFKMALFYLLT</sequence>
<keyword evidence="5 18" id="KW-0121">Carboxypeptidase</keyword>
<feature type="active site" description="Proton acceptor" evidence="13">
    <location>
        <position position="63"/>
    </location>
</feature>
<dbReference type="Gene3D" id="3.40.710.10">
    <property type="entry name" value="DD-peptidase/beta-lactamase superfamily"/>
    <property type="match status" value="1"/>
</dbReference>
<evidence type="ECO:0000256" key="1">
    <source>
        <dbReference type="ARBA" id="ARBA00003217"/>
    </source>
</evidence>
<dbReference type="SUPFAM" id="SSF56601">
    <property type="entry name" value="beta-lactamase/transpeptidase-like"/>
    <property type="match status" value="1"/>
</dbReference>
<evidence type="ECO:0000256" key="15">
    <source>
        <dbReference type="RuleBase" id="RU004016"/>
    </source>
</evidence>
<comment type="similarity">
    <text evidence="3 15">Belongs to the peptidase S11 family.</text>
</comment>
<evidence type="ECO:0000256" key="16">
    <source>
        <dbReference type="SAM" id="SignalP"/>
    </source>
</evidence>
<evidence type="ECO:0000256" key="9">
    <source>
        <dbReference type="ARBA" id="ARBA00022960"/>
    </source>
</evidence>
<dbReference type="UniPathway" id="UPA00219"/>
<keyword evidence="10" id="KW-0573">Peptidoglycan synthesis</keyword>
<dbReference type="InterPro" id="IPR018044">
    <property type="entry name" value="Peptidase_S11"/>
</dbReference>
<comment type="function">
    <text evidence="1">Removes C-terminal D-alanyl residues from sugar-peptide cell wall precursors.</text>
</comment>
<feature type="signal peptide" evidence="16">
    <location>
        <begin position="1"/>
        <end position="21"/>
    </location>
</feature>
<dbReference type="RefSeq" id="WP_118096297.1">
    <property type="nucleotide sequence ID" value="NZ_QRVL01000001.1"/>
</dbReference>
<reference evidence="18 19" key="1">
    <citation type="submission" date="2018-08" db="EMBL/GenBank/DDBJ databases">
        <title>A genome reference for cultivated species of the human gut microbiota.</title>
        <authorList>
            <person name="Zou Y."/>
            <person name="Xue W."/>
            <person name="Luo G."/>
        </authorList>
    </citation>
    <scope>NUCLEOTIDE SEQUENCE [LARGE SCALE GENOMIC DNA]</scope>
    <source>
        <strain evidence="18 19">AF22-12AC</strain>
    </source>
</reference>
<evidence type="ECO:0000256" key="5">
    <source>
        <dbReference type="ARBA" id="ARBA00022645"/>
    </source>
</evidence>
<keyword evidence="6" id="KW-0645">Protease</keyword>
<comment type="catalytic activity">
    <reaction evidence="12">
        <text>Preferential cleavage: (Ac)2-L-Lys-D-Ala-|-D-Ala. Also transpeptidation of peptidyl-alanyl moieties that are N-acyl substituents of D-alanine.</text>
        <dbReference type="EC" id="3.4.16.4"/>
    </reaction>
</comment>
<evidence type="ECO:0000256" key="12">
    <source>
        <dbReference type="ARBA" id="ARBA00034000"/>
    </source>
</evidence>
<keyword evidence="11" id="KW-0961">Cell wall biogenesis/degradation</keyword>